<feature type="compositionally biased region" description="Polar residues" evidence="1">
    <location>
        <begin position="1"/>
        <end position="10"/>
    </location>
</feature>
<feature type="compositionally biased region" description="Polar residues" evidence="1">
    <location>
        <begin position="24"/>
        <end position="37"/>
    </location>
</feature>
<dbReference type="EMBL" id="JANPWB010000011">
    <property type="protein sequence ID" value="KAJ1126726.1"/>
    <property type="molecule type" value="Genomic_DNA"/>
</dbReference>
<dbReference type="AlphaFoldDB" id="A0AAV7PEH3"/>
<feature type="compositionally biased region" description="Basic and acidic residues" evidence="1">
    <location>
        <begin position="40"/>
        <end position="59"/>
    </location>
</feature>
<dbReference type="Proteomes" id="UP001066276">
    <property type="component" value="Chromosome 7"/>
</dbReference>
<proteinExistence type="predicted"/>
<comment type="caution">
    <text evidence="2">The sequence shown here is derived from an EMBL/GenBank/DDBJ whole genome shotgun (WGS) entry which is preliminary data.</text>
</comment>
<evidence type="ECO:0000313" key="2">
    <source>
        <dbReference type="EMBL" id="KAJ1126726.1"/>
    </source>
</evidence>
<accession>A0AAV7PEH3</accession>
<reference evidence="2" key="1">
    <citation type="journal article" date="2022" name="bioRxiv">
        <title>Sequencing and chromosome-scale assembly of the giantPleurodeles waltlgenome.</title>
        <authorList>
            <person name="Brown T."/>
            <person name="Elewa A."/>
            <person name="Iarovenko S."/>
            <person name="Subramanian E."/>
            <person name="Araus A.J."/>
            <person name="Petzold A."/>
            <person name="Susuki M."/>
            <person name="Suzuki K.-i.T."/>
            <person name="Hayashi T."/>
            <person name="Toyoda A."/>
            <person name="Oliveira C."/>
            <person name="Osipova E."/>
            <person name="Leigh N.D."/>
            <person name="Simon A."/>
            <person name="Yun M.H."/>
        </authorList>
    </citation>
    <scope>NUCLEOTIDE SEQUENCE</scope>
    <source>
        <strain evidence="2">20211129_DDA</strain>
        <tissue evidence="2">Liver</tissue>
    </source>
</reference>
<organism evidence="2 3">
    <name type="scientific">Pleurodeles waltl</name>
    <name type="common">Iberian ribbed newt</name>
    <dbReference type="NCBI Taxonomy" id="8319"/>
    <lineage>
        <taxon>Eukaryota</taxon>
        <taxon>Metazoa</taxon>
        <taxon>Chordata</taxon>
        <taxon>Craniata</taxon>
        <taxon>Vertebrata</taxon>
        <taxon>Euteleostomi</taxon>
        <taxon>Amphibia</taxon>
        <taxon>Batrachia</taxon>
        <taxon>Caudata</taxon>
        <taxon>Salamandroidea</taxon>
        <taxon>Salamandridae</taxon>
        <taxon>Pleurodelinae</taxon>
        <taxon>Pleurodeles</taxon>
    </lineage>
</organism>
<name>A0AAV7PEH3_PLEWA</name>
<keyword evidence="3" id="KW-1185">Reference proteome</keyword>
<feature type="compositionally biased region" description="Basic residues" evidence="1">
    <location>
        <begin position="63"/>
        <end position="72"/>
    </location>
</feature>
<evidence type="ECO:0000313" key="3">
    <source>
        <dbReference type="Proteomes" id="UP001066276"/>
    </source>
</evidence>
<evidence type="ECO:0000256" key="1">
    <source>
        <dbReference type="SAM" id="MobiDB-lite"/>
    </source>
</evidence>
<feature type="region of interest" description="Disordered" evidence="1">
    <location>
        <begin position="1"/>
        <end position="79"/>
    </location>
</feature>
<protein>
    <submittedName>
        <fullName evidence="2">Uncharacterized protein</fullName>
    </submittedName>
</protein>
<sequence>MRGTRCSSVPSVVKQRKPNKTDKNYGSNADHTNNTVTRCHVGDQQERAESHAIHKEGPTRSHTVQKRKKHHPLALPNVS</sequence>
<gene>
    <name evidence="2" type="ORF">NDU88_005132</name>
</gene>